<dbReference type="InterPro" id="IPR058533">
    <property type="entry name" value="Cation_efflux_TM"/>
</dbReference>
<keyword evidence="12" id="KW-1185">Reference proteome</keyword>
<evidence type="ECO:0000313" key="12">
    <source>
        <dbReference type="Proteomes" id="UP001165405"/>
    </source>
</evidence>
<gene>
    <name evidence="11" type="ORF">L1785_10690</name>
</gene>
<dbReference type="RefSeq" id="WP_236089243.1">
    <property type="nucleotide sequence ID" value="NZ_JAKGSG010000029.1"/>
</dbReference>
<dbReference type="GO" id="GO:0005886">
    <property type="term" value="C:plasma membrane"/>
    <property type="evidence" value="ECO:0007669"/>
    <property type="project" value="TreeGrafter"/>
</dbReference>
<reference evidence="11" key="1">
    <citation type="submission" date="2022-01" db="EMBL/GenBank/DDBJ databases">
        <title>Antribacter sp. nov., isolated from Guizhou of China.</title>
        <authorList>
            <person name="Chengliang C."/>
            <person name="Ya Z."/>
        </authorList>
    </citation>
    <scope>NUCLEOTIDE SEQUENCE</scope>
    <source>
        <strain evidence="11">KLBMP 9083</strain>
    </source>
</reference>
<feature type="transmembrane region" description="Helical" evidence="8">
    <location>
        <begin position="129"/>
        <end position="147"/>
    </location>
</feature>
<evidence type="ECO:0000256" key="5">
    <source>
        <dbReference type="ARBA" id="ARBA00022989"/>
    </source>
</evidence>
<dbReference type="Proteomes" id="UP001165405">
    <property type="component" value="Unassembled WGS sequence"/>
</dbReference>
<evidence type="ECO:0000256" key="8">
    <source>
        <dbReference type="SAM" id="Phobius"/>
    </source>
</evidence>
<feature type="domain" description="Cation efflux protein transmembrane" evidence="9">
    <location>
        <begin position="28"/>
        <end position="217"/>
    </location>
</feature>
<name>A0AA41QE21_9MICO</name>
<dbReference type="InterPro" id="IPR027469">
    <property type="entry name" value="Cation_efflux_TMD_sf"/>
</dbReference>
<accession>A0AA41QE21</accession>
<sequence length="313" mass="32085">MGAGHGHAGHDHGVSGQGAADHRGRLAVALGIGAAVLVAQAVGALITGSLALLVDTAHVLVDVAGLAMAFAAAWLVRRPASARRTWGLRRAEVLAALAQAAILLAVGVYVLVEGARRLLVPPDVPATELVVFGVVGLAGNVAALLVLSGARSESLNLRAAFLEVANDALGSVGVIVAAVVIATTGWQRADVVAALLIGVLILPRATVLLKDATAVLLESTPPGLDLDDVRAHLLRLDHVESVHDLHSSLIATGLPVLTAHVVIADDCFLDGHAPKILDDLQQCVASHFDVAVEHSTFQLEPAGHADHEAPSHV</sequence>
<dbReference type="Gene3D" id="1.20.1510.10">
    <property type="entry name" value="Cation efflux protein transmembrane domain"/>
    <property type="match status" value="1"/>
</dbReference>
<keyword evidence="7 8" id="KW-0472">Membrane</keyword>
<evidence type="ECO:0000256" key="2">
    <source>
        <dbReference type="ARBA" id="ARBA00008873"/>
    </source>
</evidence>
<evidence type="ECO:0000313" key="11">
    <source>
        <dbReference type="EMBL" id="MCF4121448.1"/>
    </source>
</evidence>
<dbReference type="NCBIfam" id="TIGR01297">
    <property type="entry name" value="CDF"/>
    <property type="match status" value="1"/>
</dbReference>
<dbReference type="SUPFAM" id="SSF160240">
    <property type="entry name" value="Cation efflux protein cytoplasmic domain-like"/>
    <property type="match status" value="1"/>
</dbReference>
<dbReference type="Pfam" id="PF01545">
    <property type="entry name" value="Cation_efflux"/>
    <property type="match status" value="1"/>
</dbReference>
<keyword evidence="5 8" id="KW-1133">Transmembrane helix</keyword>
<feature type="transmembrane region" description="Helical" evidence="8">
    <location>
        <begin position="192"/>
        <end position="209"/>
    </location>
</feature>
<dbReference type="InterPro" id="IPR050681">
    <property type="entry name" value="CDF/SLC30A"/>
</dbReference>
<dbReference type="AlphaFoldDB" id="A0AA41QE21"/>
<dbReference type="GO" id="GO:0005385">
    <property type="term" value="F:zinc ion transmembrane transporter activity"/>
    <property type="evidence" value="ECO:0007669"/>
    <property type="project" value="TreeGrafter"/>
</dbReference>
<evidence type="ECO:0000259" key="10">
    <source>
        <dbReference type="Pfam" id="PF16916"/>
    </source>
</evidence>
<proteinExistence type="inferred from homology"/>
<evidence type="ECO:0000256" key="7">
    <source>
        <dbReference type="ARBA" id="ARBA00023136"/>
    </source>
</evidence>
<dbReference type="InterPro" id="IPR027470">
    <property type="entry name" value="Cation_efflux_CTD"/>
</dbReference>
<dbReference type="EMBL" id="JAKGSG010000029">
    <property type="protein sequence ID" value="MCF4121448.1"/>
    <property type="molecule type" value="Genomic_DNA"/>
</dbReference>
<feature type="transmembrane region" description="Helical" evidence="8">
    <location>
        <begin position="168"/>
        <end position="186"/>
    </location>
</feature>
<evidence type="ECO:0000256" key="1">
    <source>
        <dbReference type="ARBA" id="ARBA00004141"/>
    </source>
</evidence>
<dbReference type="InterPro" id="IPR002524">
    <property type="entry name" value="Cation_efflux"/>
</dbReference>
<comment type="similarity">
    <text evidence="2">Belongs to the cation diffusion facilitator (CDF) transporter (TC 2.A.4) family. SLC30A subfamily.</text>
</comment>
<feature type="domain" description="Cation efflux protein cytoplasmic" evidence="10">
    <location>
        <begin position="221"/>
        <end position="301"/>
    </location>
</feature>
<dbReference type="PANTHER" id="PTHR11562:SF17">
    <property type="entry name" value="RE54080P-RELATED"/>
    <property type="match status" value="1"/>
</dbReference>
<dbReference type="Pfam" id="PF16916">
    <property type="entry name" value="ZT_dimer"/>
    <property type="match status" value="1"/>
</dbReference>
<evidence type="ECO:0000256" key="3">
    <source>
        <dbReference type="ARBA" id="ARBA00022448"/>
    </source>
</evidence>
<evidence type="ECO:0000259" key="9">
    <source>
        <dbReference type="Pfam" id="PF01545"/>
    </source>
</evidence>
<comment type="subcellular location">
    <subcellularLocation>
        <location evidence="1">Membrane</location>
        <topology evidence="1">Multi-pass membrane protein</topology>
    </subcellularLocation>
</comment>
<dbReference type="InterPro" id="IPR036837">
    <property type="entry name" value="Cation_efflux_CTD_sf"/>
</dbReference>
<evidence type="ECO:0000256" key="6">
    <source>
        <dbReference type="ARBA" id="ARBA00023065"/>
    </source>
</evidence>
<protein>
    <submittedName>
        <fullName evidence="11">Cation diffusion facilitator family transporter</fullName>
    </submittedName>
</protein>
<feature type="transmembrane region" description="Helical" evidence="8">
    <location>
        <begin position="57"/>
        <end position="76"/>
    </location>
</feature>
<dbReference type="PANTHER" id="PTHR11562">
    <property type="entry name" value="CATION EFFLUX PROTEIN/ ZINC TRANSPORTER"/>
    <property type="match status" value="1"/>
</dbReference>
<dbReference type="SUPFAM" id="SSF161111">
    <property type="entry name" value="Cation efflux protein transmembrane domain-like"/>
    <property type="match status" value="1"/>
</dbReference>
<feature type="transmembrane region" description="Helical" evidence="8">
    <location>
        <begin position="88"/>
        <end position="109"/>
    </location>
</feature>
<keyword evidence="6" id="KW-0406">Ion transport</keyword>
<keyword evidence="3" id="KW-0813">Transport</keyword>
<feature type="transmembrane region" description="Helical" evidence="8">
    <location>
        <begin position="26"/>
        <end position="51"/>
    </location>
</feature>
<organism evidence="11 12">
    <name type="scientific">Antribacter soli</name>
    <dbReference type="NCBI Taxonomy" id="2910976"/>
    <lineage>
        <taxon>Bacteria</taxon>
        <taxon>Bacillati</taxon>
        <taxon>Actinomycetota</taxon>
        <taxon>Actinomycetes</taxon>
        <taxon>Micrococcales</taxon>
        <taxon>Promicromonosporaceae</taxon>
        <taxon>Antribacter</taxon>
    </lineage>
</organism>
<comment type="caution">
    <text evidence="11">The sequence shown here is derived from an EMBL/GenBank/DDBJ whole genome shotgun (WGS) entry which is preliminary data.</text>
</comment>
<evidence type="ECO:0000256" key="4">
    <source>
        <dbReference type="ARBA" id="ARBA00022692"/>
    </source>
</evidence>
<keyword evidence="4 8" id="KW-0812">Transmembrane</keyword>